<dbReference type="AlphaFoldDB" id="A0AAD7G1Y0"/>
<proteinExistence type="predicted"/>
<protein>
    <submittedName>
        <fullName evidence="2">Uncharacterized protein</fullName>
    </submittedName>
</protein>
<evidence type="ECO:0000256" key="1">
    <source>
        <dbReference type="SAM" id="MobiDB-lite"/>
    </source>
</evidence>
<comment type="caution">
    <text evidence="2">The sequence shown here is derived from an EMBL/GenBank/DDBJ whole genome shotgun (WGS) entry which is preliminary data.</text>
</comment>
<accession>A0AAD7G1Y0</accession>
<evidence type="ECO:0000313" key="2">
    <source>
        <dbReference type="EMBL" id="KAJ7657595.1"/>
    </source>
</evidence>
<organism evidence="2 3">
    <name type="scientific">Mycena rosella</name>
    <name type="common">Pink bonnet</name>
    <name type="synonym">Agaricus rosellus</name>
    <dbReference type="NCBI Taxonomy" id="1033263"/>
    <lineage>
        <taxon>Eukaryota</taxon>
        <taxon>Fungi</taxon>
        <taxon>Dikarya</taxon>
        <taxon>Basidiomycota</taxon>
        <taxon>Agaricomycotina</taxon>
        <taxon>Agaricomycetes</taxon>
        <taxon>Agaricomycetidae</taxon>
        <taxon>Agaricales</taxon>
        <taxon>Marasmiineae</taxon>
        <taxon>Mycenaceae</taxon>
        <taxon>Mycena</taxon>
    </lineage>
</organism>
<gene>
    <name evidence="2" type="ORF">B0H17DRAFT_1097640</name>
</gene>
<dbReference type="Proteomes" id="UP001221757">
    <property type="component" value="Unassembled WGS sequence"/>
</dbReference>
<sequence length="205" mass="22456">MPLLPSVSCITLPLLPIPTSVSPYYRPNRAHCPARTGRASCHIVGGRERASCPHVGRCIVRRTRRARARCGLGTIPLVVYVGNEQLSPSFLYTLRLRPVRAVIPLSRVLPNPPHHRHAVVRRIVGRRVGGRAGVVVIPSQSVDDVVLAYAEPGSRIPRFVFLYARSSLSSPPRFPSPPLRPKERCSPGSGLKGQIRIDATRGCSM</sequence>
<dbReference type="EMBL" id="JARKIE010000287">
    <property type="protein sequence ID" value="KAJ7657595.1"/>
    <property type="molecule type" value="Genomic_DNA"/>
</dbReference>
<evidence type="ECO:0000313" key="3">
    <source>
        <dbReference type="Proteomes" id="UP001221757"/>
    </source>
</evidence>
<reference evidence="2" key="1">
    <citation type="submission" date="2023-03" db="EMBL/GenBank/DDBJ databases">
        <title>Massive genome expansion in bonnet fungi (Mycena s.s.) driven by repeated elements and novel gene families across ecological guilds.</title>
        <authorList>
            <consortium name="Lawrence Berkeley National Laboratory"/>
            <person name="Harder C.B."/>
            <person name="Miyauchi S."/>
            <person name="Viragh M."/>
            <person name="Kuo A."/>
            <person name="Thoen E."/>
            <person name="Andreopoulos B."/>
            <person name="Lu D."/>
            <person name="Skrede I."/>
            <person name="Drula E."/>
            <person name="Henrissat B."/>
            <person name="Morin E."/>
            <person name="Kohler A."/>
            <person name="Barry K."/>
            <person name="LaButti K."/>
            <person name="Morin E."/>
            <person name="Salamov A."/>
            <person name="Lipzen A."/>
            <person name="Mereny Z."/>
            <person name="Hegedus B."/>
            <person name="Baldrian P."/>
            <person name="Stursova M."/>
            <person name="Weitz H."/>
            <person name="Taylor A."/>
            <person name="Grigoriev I.V."/>
            <person name="Nagy L.G."/>
            <person name="Martin F."/>
            <person name="Kauserud H."/>
        </authorList>
    </citation>
    <scope>NUCLEOTIDE SEQUENCE</scope>
    <source>
        <strain evidence="2">CBHHK067</strain>
    </source>
</reference>
<keyword evidence="3" id="KW-1185">Reference proteome</keyword>
<feature type="region of interest" description="Disordered" evidence="1">
    <location>
        <begin position="169"/>
        <end position="192"/>
    </location>
</feature>
<name>A0AAD7G1Y0_MYCRO</name>